<keyword evidence="2 4" id="KW-0863">Zinc-finger</keyword>
<evidence type="ECO:0000256" key="4">
    <source>
        <dbReference type="PROSITE-ProRule" id="PRU00325"/>
    </source>
</evidence>
<keyword evidence="3" id="KW-0862">Zinc</keyword>
<keyword evidence="1" id="KW-0479">Metal-binding</keyword>
<dbReference type="OrthoDB" id="1695771at2759"/>
<evidence type="ECO:0000256" key="2">
    <source>
        <dbReference type="ARBA" id="ARBA00022771"/>
    </source>
</evidence>
<dbReference type="SMART" id="SM00575">
    <property type="entry name" value="ZnF_PMZ"/>
    <property type="match status" value="1"/>
</dbReference>
<evidence type="ECO:0000313" key="7">
    <source>
        <dbReference type="RefSeq" id="XP_022155934.1"/>
    </source>
</evidence>
<organism evidence="6 7">
    <name type="scientific">Momordica charantia</name>
    <name type="common">Bitter gourd</name>
    <name type="synonym">Balsam pear</name>
    <dbReference type="NCBI Taxonomy" id="3673"/>
    <lineage>
        <taxon>Eukaryota</taxon>
        <taxon>Viridiplantae</taxon>
        <taxon>Streptophyta</taxon>
        <taxon>Embryophyta</taxon>
        <taxon>Tracheophyta</taxon>
        <taxon>Spermatophyta</taxon>
        <taxon>Magnoliopsida</taxon>
        <taxon>eudicotyledons</taxon>
        <taxon>Gunneridae</taxon>
        <taxon>Pentapetalae</taxon>
        <taxon>rosids</taxon>
        <taxon>fabids</taxon>
        <taxon>Cucurbitales</taxon>
        <taxon>Cucurbitaceae</taxon>
        <taxon>Momordiceae</taxon>
        <taxon>Momordica</taxon>
    </lineage>
</organism>
<keyword evidence="6" id="KW-1185">Reference proteome</keyword>
<protein>
    <submittedName>
        <fullName evidence="7">Uncharacterized protein LOC111022933</fullName>
    </submittedName>
</protein>
<dbReference type="AlphaFoldDB" id="A0A6J1DRS7"/>
<dbReference type="Pfam" id="PF10551">
    <property type="entry name" value="MULE"/>
    <property type="match status" value="1"/>
</dbReference>
<dbReference type="Pfam" id="PF04434">
    <property type="entry name" value="SWIM"/>
    <property type="match status" value="1"/>
</dbReference>
<dbReference type="GO" id="GO:0008270">
    <property type="term" value="F:zinc ion binding"/>
    <property type="evidence" value="ECO:0007669"/>
    <property type="project" value="UniProtKB-KW"/>
</dbReference>
<dbReference type="PANTHER" id="PTHR31973">
    <property type="entry name" value="POLYPROTEIN, PUTATIVE-RELATED"/>
    <property type="match status" value="1"/>
</dbReference>
<evidence type="ECO:0000313" key="6">
    <source>
        <dbReference type="Proteomes" id="UP000504603"/>
    </source>
</evidence>
<evidence type="ECO:0000256" key="1">
    <source>
        <dbReference type="ARBA" id="ARBA00022723"/>
    </source>
</evidence>
<name>A0A6J1DRS7_MOMCH</name>
<sequence length="401" mass="46553">MVEKFGFSSSDRSTPKVIIHHMRTNYGVAISYYKAWRAKTTVNKLLTGDADDSYALIPKIFVKLKELNPCIYTAYEIDKTRHFKYCFMALGASIESWRYCRHNISIDGTFLTSKYGGTLLTASTCDDNNQMFPLPFGIVDSENDVSWRWFFQNLKKQFWRSRRRYLLKNLKLSYNDSLIDRPFENCAKSYTTNDFELNMKLMESIYPTTREYLSNVGFEKWARAHTKERIYQMLTTNISESLNATLKESRDLPVASLLDSIRQLLQSFLSPWAETEIRKQFNESKSLMVDHINNVEFQVIHKAENFLVNLGSKSCTCRVWDLEEIPCAHALAVICWTDLNPYSYVSEYYLSSRLLFTYNGSIRPVGNHLDWGSVAIDVNVLPPIIKCPAGRPRKQRIPWIG</sequence>
<dbReference type="InterPro" id="IPR007527">
    <property type="entry name" value="Znf_SWIM"/>
</dbReference>
<evidence type="ECO:0000256" key="3">
    <source>
        <dbReference type="ARBA" id="ARBA00022833"/>
    </source>
</evidence>
<dbReference type="PROSITE" id="PS50966">
    <property type="entry name" value="ZF_SWIM"/>
    <property type="match status" value="1"/>
</dbReference>
<dbReference type="GeneID" id="111022933"/>
<dbReference type="InterPro" id="IPR006564">
    <property type="entry name" value="Znf_PMZ"/>
</dbReference>
<proteinExistence type="predicted"/>
<evidence type="ECO:0000259" key="5">
    <source>
        <dbReference type="PROSITE" id="PS50966"/>
    </source>
</evidence>
<gene>
    <name evidence="7" type="primary">LOC111022933</name>
</gene>
<dbReference type="InterPro" id="IPR018289">
    <property type="entry name" value="MULE_transposase_dom"/>
</dbReference>
<dbReference type="RefSeq" id="XP_022155934.1">
    <property type="nucleotide sequence ID" value="XM_022300242.1"/>
</dbReference>
<dbReference type="Proteomes" id="UP000504603">
    <property type="component" value="Unplaced"/>
</dbReference>
<feature type="domain" description="SWIM-type" evidence="5">
    <location>
        <begin position="306"/>
        <end position="338"/>
    </location>
</feature>
<accession>A0A6J1DRS7</accession>
<dbReference type="PANTHER" id="PTHR31973:SF113">
    <property type="entry name" value="PROTEIN FAR1-RELATED SEQUENCE 5-LIKE"/>
    <property type="match status" value="1"/>
</dbReference>
<reference evidence="7" key="1">
    <citation type="submission" date="2025-08" db="UniProtKB">
        <authorList>
            <consortium name="RefSeq"/>
        </authorList>
    </citation>
    <scope>IDENTIFICATION</scope>
    <source>
        <strain evidence="7">OHB3-1</strain>
    </source>
</reference>
<dbReference type="KEGG" id="mcha:111022933"/>